<dbReference type="AlphaFoldDB" id="A0AAI9U5F3"/>
<dbReference type="Proteomes" id="UP001239795">
    <property type="component" value="Unassembled WGS sequence"/>
</dbReference>
<dbReference type="EMBL" id="MLGG01000052">
    <property type="protein sequence ID" value="KAK1450913.1"/>
    <property type="molecule type" value="Genomic_DNA"/>
</dbReference>
<protein>
    <submittedName>
        <fullName evidence="1">Uncharacterized protein</fullName>
    </submittedName>
</protein>
<keyword evidence="2" id="KW-1185">Reference proteome</keyword>
<name>A0AAI9U5F3_9PEZI</name>
<feature type="non-terminal residue" evidence="1">
    <location>
        <position position="1"/>
    </location>
</feature>
<accession>A0AAI9U5F3</accession>
<organism evidence="1 2">
    <name type="scientific">Colletotrichum melonis</name>
    <dbReference type="NCBI Taxonomy" id="1209925"/>
    <lineage>
        <taxon>Eukaryota</taxon>
        <taxon>Fungi</taxon>
        <taxon>Dikarya</taxon>
        <taxon>Ascomycota</taxon>
        <taxon>Pezizomycotina</taxon>
        <taxon>Sordariomycetes</taxon>
        <taxon>Hypocreomycetidae</taxon>
        <taxon>Glomerellales</taxon>
        <taxon>Glomerellaceae</taxon>
        <taxon>Colletotrichum</taxon>
        <taxon>Colletotrichum acutatum species complex</taxon>
    </lineage>
</organism>
<evidence type="ECO:0000313" key="2">
    <source>
        <dbReference type="Proteomes" id="UP001239795"/>
    </source>
</evidence>
<reference evidence="1 2" key="1">
    <citation type="submission" date="2016-10" db="EMBL/GenBank/DDBJ databases">
        <title>The genome sequence of Colletotrichum fioriniae PJ7.</title>
        <authorList>
            <person name="Baroncelli R."/>
        </authorList>
    </citation>
    <scope>NUCLEOTIDE SEQUENCE [LARGE SCALE GENOMIC DNA]</scope>
    <source>
        <strain evidence="1">Col 31</strain>
    </source>
</reference>
<sequence length="53" mass="5819">VAFTNFLIPYALYRASKSAYNTISSIIIIVTPSAKQNANNINNKLLLPPIPKT</sequence>
<comment type="caution">
    <text evidence="1">The sequence shown here is derived from an EMBL/GenBank/DDBJ whole genome shotgun (WGS) entry which is preliminary data.</text>
</comment>
<proteinExistence type="predicted"/>
<evidence type="ECO:0000313" key="1">
    <source>
        <dbReference type="EMBL" id="KAK1450913.1"/>
    </source>
</evidence>
<gene>
    <name evidence="1" type="ORF">CMEL01_16774</name>
</gene>